<dbReference type="RefSeq" id="WP_131002674.1">
    <property type="nucleotide sequence ID" value="NZ_JBHSZR010000003.1"/>
</dbReference>
<evidence type="ECO:0000313" key="8">
    <source>
        <dbReference type="Proteomes" id="UP000291613"/>
    </source>
</evidence>
<comment type="function">
    <text evidence="5">Catalyzes the phosphorylation of the 3'-hydroxyl group of dephosphocoenzyme A to form coenzyme A.</text>
</comment>
<accession>A0A4Q9GPV5</accession>
<keyword evidence="5 7" id="KW-0808">Transferase</keyword>
<evidence type="ECO:0000256" key="6">
    <source>
        <dbReference type="NCBIfam" id="TIGR00152"/>
    </source>
</evidence>
<evidence type="ECO:0000313" key="7">
    <source>
        <dbReference type="EMBL" id="TBN53657.1"/>
    </source>
</evidence>
<dbReference type="GO" id="GO:0015937">
    <property type="term" value="P:coenzyme A biosynthetic process"/>
    <property type="evidence" value="ECO:0007669"/>
    <property type="project" value="UniProtKB-UniRule"/>
</dbReference>
<dbReference type="UniPathway" id="UPA00241">
    <property type="reaction ID" value="UER00356"/>
</dbReference>
<evidence type="ECO:0000256" key="1">
    <source>
        <dbReference type="ARBA" id="ARBA00009018"/>
    </source>
</evidence>
<protein>
    <recommendedName>
        <fullName evidence="5 6">Dephospho-CoA kinase</fullName>
        <ecNumber evidence="5 6">2.7.1.24</ecNumber>
    </recommendedName>
    <alternativeName>
        <fullName evidence="5">Dephosphocoenzyme A kinase</fullName>
    </alternativeName>
</protein>
<keyword evidence="2 5" id="KW-0547">Nucleotide-binding</keyword>
<comment type="catalytic activity">
    <reaction evidence="5">
        <text>3'-dephospho-CoA + ATP = ADP + CoA + H(+)</text>
        <dbReference type="Rhea" id="RHEA:18245"/>
        <dbReference type="ChEBI" id="CHEBI:15378"/>
        <dbReference type="ChEBI" id="CHEBI:30616"/>
        <dbReference type="ChEBI" id="CHEBI:57287"/>
        <dbReference type="ChEBI" id="CHEBI:57328"/>
        <dbReference type="ChEBI" id="CHEBI:456216"/>
        <dbReference type="EC" id="2.7.1.24"/>
    </reaction>
</comment>
<dbReference type="EC" id="2.7.1.24" evidence="5 6"/>
<dbReference type="PROSITE" id="PS51219">
    <property type="entry name" value="DPCK"/>
    <property type="match status" value="1"/>
</dbReference>
<evidence type="ECO:0000256" key="2">
    <source>
        <dbReference type="ARBA" id="ARBA00022741"/>
    </source>
</evidence>
<proteinExistence type="inferred from homology"/>
<keyword evidence="5" id="KW-0963">Cytoplasm</keyword>
<dbReference type="AlphaFoldDB" id="A0A4Q9GPV5"/>
<dbReference type="InterPro" id="IPR001977">
    <property type="entry name" value="Depp_CoAkinase"/>
</dbReference>
<comment type="subcellular location">
    <subcellularLocation>
        <location evidence="5">Cytoplasm</location>
    </subcellularLocation>
</comment>
<feature type="binding site" evidence="5">
    <location>
        <begin position="11"/>
        <end position="16"/>
    </location>
    <ligand>
        <name>ATP</name>
        <dbReference type="ChEBI" id="CHEBI:30616"/>
    </ligand>
</feature>
<dbReference type="EMBL" id="SIUB01000003">
    <property type="protein sequence ID" value="TBN53657.1"/>
    <property type="molecule type" value="Genomic_DNA"/>
</dbReference>
<comment type="pathway">
    <text evidence="5">Cofactor biosynthesis; coenzyme A biosynthesis; CoA from (R)-pantothenate: step 5/5.</text>
</comment>
<evidence type="ECO:0000256" key="5">
    <source>
        <dbReference type="HAMAP-Rule" id="MF_00376"/>
    </source>
</evidence>
<name>A0A4Q9GPV5_9HYPH</name>
<dbReference type="SUPFAM" id="SSF52540">
    <property type="entry name" value="P-loop containing nucleoside triphosphate hydrolases"/>
    <property type="match status" value="1"/>
</dbReference>
<comment type="similarity">
    <text evidence="1 5">Belongs to the CoaE family.</text>
</comment>
<dbReference type="PANTHER" id="PTHR10695:SF46">
    <property type="entry name" value="BIFUNCTIONAL COENZYME A SYNTHASE-RELATED"/>
    <property type="match status" value="1"/>
</dbReference>
<dbReference type="GO" id="GO:0004140">
    <property type="term" value="F:dephospho-CoA kinase activity"/>
    <property type="evidence" value="ECO:0007669"/>
    <property type="project" value="UniProtKB-UniRule"/>
</dbReference>
<keyword evidence="3 5" id="KW-0067">ATP-binding</keyword>
<dbReference type="Pfam" id="PF01121">
    <property type="entry name" value="CoaE"/>
    <property type="match status" value="1"/>
</dbReference>
<comment type="caution">
    <text evidence="7">The sequence shown here is derived from an EMBL/GenBank/DDBJ whole genome shotgun (WGS) entry which is preliminary data.</text>
</comment>
<dbReference type="PANTHER" id="PTHR10695">
    <property type="entry name" value="DEPHOSPHO-COA KINASE-RELATED"/>
    <property type="match status" value="1"/>
</dbReference>
<sequence length="194" mass="20631">MLLIGLTGSIGMGKSTTARLFAEEGAAVHDSDAAVHALYAGAAVPLIEAAFPGTTREGAVDRKELGTRVLGDAKALEKLENIVHPLVRAAERAFLDEARASGATIAVADIPLLFETGRAKDFDRVVVVSAGADEQRRRVMERPGMTEEIFARILERQLPDAEKRARAGVVIDTSRGVEDARAQVRAALKDFGAA</sequence>
<dbReference type="CDD" id="cd02022">
    <property type="entry name" value="DPCK"/>
    <property type="match status" value="1"/>
</dbReference>
<keyword evidence="4 5" id="KW-0173">Coenzyme A biosynthesis</keyword>
<evidence type="ECO:0000256" key="4">
    <source>
        <dbReference type="ARBA" id="ARBA00022993"/>
    </source>
</evidence>
<organism evidence="7 8">
    <name type="scientific">Hansschlegelia quercus</name>
    <dbReference type="NCBI Taxonomy" id="2528245"/>
    <lineage>
        <taxon>Bacteria</taxon>
        <taxon>Pseudomonadati</taxon>
        <taxon>Pseudomonadota</taxon>
        <taxon>Alphaproteobacteria</taxon>
        <taxon>Hyphomicrobiales</taxon>
        <taxon>Methylopilaceae</taxon>
        <taxon>Hansschlegelia</taxon>
    </lineage>
</organism>
<dbReference type="Gene3D" id="3.40.50.300">
    <property type="entry name" value="P-loop containing nucleotide triphosphate hydrolases"/>
    <property type="match status" value="1"/>
</dbReference>
<dbReference type="OrthoDB" id="9812943at2"/>
<keyword evidence="5 7" id="KW-0418">Kinase</keyword>
<evidence type="ECO:0000256" key="3">
    <source>
        <dbReference type="ARBA" id="ARBA00022840"/>
    </source>
</evidence>
<keyword evidence="8" id="KW-1185">Reference proteome</keyword>
<gene>
    <name evidence="5" type="primary">coaE</name>
    <name evidence="7" type="ORF">EYR15_07580</name>
</gene>
<dbReference type="GO" id="GO:0005737">
    <property type="term" value="C:cytoplasm"/>
    <property type="evidence" value="ECO:0007669"/>
    <property type="project" value="UniProtKB-SubCell"/>
</dbReference>
<dbReference type="HAMAP" id="MF_00376">
    <property type="entry name" value="Dephospho_CoA_kinase"/>
    <property type="match status" value="1"/>
</dbReference>
<dbReference type="Proteomes" id="UP000291613">
    <property type="component" value="Unassembled WGS sequence"/>
</dbReference>
<dbReference type="InterPro" id="IPR027417">
    <property type="entry name" value="P-loop_NTPase"/>
</dbReference>
<dbReference type="NCBIfam" id="TIGR00152">
    <property type="entry name" value="dephospho-CoA kinase"/>
    <property type="match status" value="1"/>
</dbReference>
<reference evidence="7 8" key="1">
    <citation type="submission" date="2019-02" db="EMBL/GenBank/DDBJ databases">
        <title>Hansschlegelia quercus sp. nov., a novel methylotrophic bacterium from buds of oak (Quercus robur L.).</title>
        <authorList>
            <person name="Agafonova N.V."/>
            <person name="Kaparullina E.N."/>
            <person name="Grouzdev D.S."/>
            <person name="Doronina N.V."/>
        </authorList>
    </citation>
    <scope>NUCLEOTIDE SEQUENCE [LARGE SCALE GENOMIC DNA]</scope>
    <source>
        <strain evidence="7 8">Dub</strain>
    </source>
</reference>
<dbReference type="GO" id="GO:0005524">
    <property type="term" value="F:ATP binding"/>
    <property type="evidence" value="ECO:0007669"/>
    <property type="project" value="UniProtKB-UniRule"/>
</dbReference>